<accession>A0A9D2LLN8</accession>
<evidence type="ECO:0000313" key="1">
    <source>
        <dbReference type="EMBL" id="HJB14395.1"/>
    </source>
</evidence>
<sequence>MLKKLCIAAAALVLAAVLVVLVWALTPAREIPSALESLDTSIEDVRDWDKVIAYVPLDDRTDNMEDVVYLAEASGYQMVLPEGDTYCTKLDGQEPNSNGTQYGDREALMTWVQEMDRQGCDLFLLSLDQLFSGGLVNSRSVSGEFPLTFDDGTTMSETEAFDAFIFSLAEDPDNRIYLFDSVVRLASTVGYQGFGLEEYNALRAYGMVARPALEGDDLTLENVFANYRYAEDGVTLAEDTLGNADYETVLTQEIIDDYLGVRMRKLQLTDYVISALKTAPYDNIHLLIGIDDSSNAPNIHYNELHYIEQQLGRGSTLLTGLDSLARLLVCQIAQDDYDGYQVKTSVRYIGGSQGIPSSEYDRYTLEETVDLHLDLFQAIRVPEEEAELQFLVMTAPADPEQAQAYCEELVSALEYNLQHHIPTALIEASNNAYGSTLRQMLFDRVDFGQLVAFAGQYEQANVTGAAMAMGFSRYLYLACSEEPNEACDIGHVRQLANSMALTYAYSLHAQGQLNVYIKNLGEDRNNLLPNPVTGKLIQNKLEDLFLPACEEMVCSNLRGGRVITSLAPYADREITDVTISDVYFPWNRTFEIAFTIDAALAED</sequence>
<name>A0A9D2LLN8_9FIRM</name>
<dbReference type="InterPro" id="IPR025394">
    <property type="entry name" value="DUF4127"/>
</dbReference>
<organism evidence="1 2">
    <name type="scientific">Candidatus Oscillibacter excrementigallinarum</name>
    <dbReference type="NCBI Taxonomy" id="2838716"/>
    <lineage>
        <taxon>Bacteria</taxon>
        <taxon>Bacillati</taxon>
        <taxon>Bacillota</taxon>
        <taxon>Clostridia</taxon>
        <taxon>Eubacteriales</taxon>
        <taxon>Oscillospiraceae</taxon>
        <taxon>Oscillibacter</taxon>
    </lineage>
</organism>
<protein>
    <submittedName>
        <fullName evidence="1">DUF4127 family protein</fullName>
    </submittedName>
</protein>
<gene>
    <name evidence="1" type="ORF">H9787_11895</name>
</gene>
<reference evidence="1" key="2">
    <citation type="submission" date="2021-04" db="EMBL/GenBank/DDBJ databases">
        <authorList>
            <person name="Gilroy R."/>
        </authorList>
    </citation>
    <scope>NUCLEOTIDE SEQUENCE</scope>
    <source>
        <strain evidence="1">ChiBcec18-1249</strain>
    </source>
</reference>
<evidence type="ECO:0000313" key="2">
    <source>
        <dbReference type="Proteomes" id="UP000823824"/>
    </source>
</evidence>
<dbReference type="AlphaFoldDB" id="A0A9D2LLN8"/>
<dbReference type="Pfam" id="PF13552">
    <property type="entry name" value="DUF4127"/>
    <property type="match status" value="1"/>
</dbReference>
<dbReference type="EMBL" id="DWZJ01000108">
    <property type="protein sequence ID" value="HJB14395.1"/>
    <property type="molecule type" value="Genomic_DNA"/>
</dbReference>
<proteinExistence type="predicted"/>
<dbReference type="Proteomes" id="UP000823824">
    <property type="component" value="Unassembled WGS sequence"/>
</dbReference>
<reference evidence="1" key="1">
    <citation type="journal article" date="2021" name="PeerJ">
        <title>Extensive microbial diversity within the chicken gut microbiome revealed by metagenomics and culture.</title>
        <authorList>
            <person name="Gilroy R."/>
            <person name="Ravi A."/>
            <person name="Getino M."/>
            <person name="Pursley I."/>
            <person name="Horton D.L."/>
            <person name="Alikhan N.F."/>
            <person name="Baker D."/>
            <person name="Gharbi K."/>
            <person name="Hall N."/>
            <person name="Watson M."/>
            <person name="Adriaenssens E.M."/>
            <person name="Foster-Nyarko E."/>
            <person name="Jarju S."/>
            <person name="Secka A."/>
            <person name="Antonio M."/>
            <person name="Oren A."/>
            <person name="Chaudhuri R.R."/>
            <person name="La Ragione R."/>
            <person name="Hildebrand F."/>
            <person name="Pallen M.J."/>
        </authorList>
    </citation>
    <scope>NUCLEOTIDE SEQUENCE</scope>
    <source>
        <strain evidence="1">ChiBcec18-1249</strain>
    </source>
</reference>
<comment type="caution">
    <text evidence="1">The sequence shown here is derived from an EMBL/GenBank/DDBJ whole genome shotgun (WGS) entry which is preliminary data.</text>
</comment>